<name>A0A0A9HV74_ARUDO</name>
<evidence type="ECO:0000313" key="1">
    <source>
        <dbReference type="EMBL" id="JAE36818.1"/>
    </source>
</evidence>
<dbReference type="EMBL" id="GBRH01161078">
    <property type="protein sequence ID" value="JAE36818.1"/>
    <property type="molecule type" value="Transcribed_RNA"/>
</dbReference>
<reference evidence="1" key="1">
    <citation type="submission" date="2014-09" db="EMBL/GenBank/DDBJ databases">
        <authorList>
            <person name="Magalhaes I.L.F."/>
            <person name="Oliveira U."/>
            <person name="Santos F.R."/>
            <person name="Vidigal T.H.D.A."/>
            <person name="Brescovit A.D."/>
            <person name="Santos A.J."/>
        </authorList>
    </citation>
    <scope>NUCLEOTIDE SEQUENCE</scope>
    <source>
        <tissue evidence="1">Shoot tissue taken approximately 20 cm above the soil surface</tissue>
    </source>
</reference>
<dbReference type="AlphaFoldDB" id="A0A0A9HV74"/>
<reference evidence="1" key="2">
    <citation type="journal article" date="2015" name="Data Brief">
        <title>Shoot transcriptome of the giant reed, Arundo donax.</title>
        <authorList>
            <person name="Barrero R.A."/>
            <person name="Guerrero F.D."/>
            <person name="Moolhuijzen P."/>
            <person name="Goolsby J.A."/>
            <person name="Tidwell J."/>
            <person name="Bellgard S.E."/>
            <person name="Bellgard M.I."/>
        </authorList>
    </citation>
    <scope>NUCLEOTIDE SEQUENCE</scope>
    <source>
        <tissue evidence="1">Shoot tissue taken approximately 20 cm above the soil surface</tissue>
    </source>
</reference>
<proteinExistence type="predicted"/>
<accession>A0A0A9HV74</accession>
<organism evidence="1">
    <name type="scientific">Arundo donax</name>
    <name type="common">Giant reed</name>
    <name type="synonym">Donax arundinaceus</name>
    <dbReference type="NCBI Taxonomy" id="35708"/>
    <lineage>
        <taxon>Eukaryota</taxon>
        <taxon>Viridiplantae</taxon>
        <taxon>Streptophyta</taxon>
        <taxon>Embryophyta</taxon>
        <taxon>Tracheophyta</taxon>
        <taxon>Spermatophyta</taxon>
        <taxon>Magnoliopsida</taxon>
        <taxon>Liliopsida</taxon>
        <taxon>Poales</taxon>
        <taxon>Poaceae</taxon>
        <taxon>PACMAD clade</taxon>
        <taxon>Arundinoideae</taxon>
        <taxon>Arundineae</taxon>
        <taxon>Arundo</taxon>
    </lineage>
</organism>
<protein>
    <submittedName>
        <fullName evidence="1">Uncharacterized protein</fullName>
    </submittedName>
</protein>
<sequence>MISPTRTLNTFLCFALSPNCTKLSYSTSLC</sequence>